<feature type="region of interest" description="Disordered" evidence="1">
    <location>
        <begin position="680"/>
        <end position="724"/>
    </location>
</feature>
<feature type="region of interest" description="Disordered" evidence="1">
    <location>
        <begin position="968"/>
        <end position="1002"/>
    </location>
</feature>
<dbReference type="SUPFAM" id="SSF54236">
    <property type="entry name" value="Ubiquitin-like"/>
    <property type="match status" value="1"/>
</dbReference>
<feature type="region of interest" description="Disordered" evidence="1">
    <location>
        <begin position="32"/>
        <end position="51"/>
    </location>
</feature>
<dbReference type="HOGENOM" id="CLU_299386_0_0_1"/>
<feature type="compositionally biased region" description="Basic and acidic residues" evidence="1">
    <location>
        <begin position="134"/>
        <end position="149"/>
    </location>
</feature>
<dbReference type="PANTHER" id="PTHR38700:SF1">
    <property type="entry name" value="PH DOMAIN-CONTAINING PROTEIN"/>
    <property type="match status" value="1"/>
</dbReference>
<dbReference type="AlphaFoldDB" id="A0A0C3AXH8"/>
<feature type="compositionally biased region" description="Low complexity" evidence="1">
    <location>
        <begin position="96"/>
        <end position="109"/>
    </location>
</feature>
<feature type="compositionally biased region" description="Low complexity" evidence="1">
    <location>
        <begin position="968"/>
        <end position="982"/>
    </location>
</feature>
<evidence type="ECO:0000313" key="3">
    <source>
        <dbReference type="Proteomes" id="UP000054097"/>
    </source>
</evidence>
<feature type="region of interest" description="Disordered" evidence="1">
    <location>
        <begin position="67"/>
        <end position="149"/>
    </location>
</feature>
<keyword evidence="3" id="KW-1185">Reference proteome</keyword>
<dbReference type="CDD" id="cd00821">
    <property type="entry name" value="PH"/>
    <property type="match status" value="1"/>
</dbReference>
<dbReference type="Proteomes" id="UP000054097">
    <property type="component" value="Unassembled WGS sequence"/>
</dbReference>
<reference evidence="3" key="2">
    <citation type="submission" date="2015-01" db="EMBL/GenBank/DDBJ databases">
        <title>Evolutionary Origins and Diversification of the Mycorrhizal Mutualists.</title>
        <authorList>
            <consortium name="DOE Joint Genome Institute"/>
            <consortium name="Mycorrhizal Genomics Consortium"/>
            <person name="Kohler A."/>
            <person name="Kuo A."/>
            <person name="Nagy L.G."/>
            <person name="Floudas D."/>
            <person name="Copeland A."/>
            <person name="Barry K.W."/>
            <person name="Cichocki N."/>
            <person name="Veneault-Fourrey C."/>
            <person name="LaButti K."/>
            <person name="Lindquist E.A."/>
            <person name="Lipzen A."/>
            <person name="Lundell T."/>
            <person name="Morin E."/>
            <person name="Murat C."/>
            <person name="Riley R."/>
            <person name="Ohm R."/>
            <person name="Sun H."/>
            <person name="Tunlid A."/>
            <person name="Henrissat B."/>
            <person name="Grigoriev I.V."/>
            <person name="Hibbett D.S."/>
            <person name="Martin F."/>
        </authorList>
    </citation>
    <scope>NUCLEOTIDE SEQUENCE [LARGE SCALE GENOMIC DNA]</scope>
    <source>
        <strain evidence="3">MAFF 305830</strain>
    </source>
</reference>
<organism evidence="2 3">
    <name type="scientific">Serendipita vermifera MAFF 305830</name>
    <dbReference type="NCBI Taxonomy" id="933852"/>
    <lineage>
        <taxon>Eukaryota</taxon>
        <taxon>Fungi</taxon>
        <taxon>Dikarya</taxon>
        <taxon>Basidiomycota</taxon>
        <taxon>Agaricomycotina</taxon>
        <taxon>Agaricomycetes</taxon>
        <taxon>Sebacinales</taxon>
        <taxon>Serendipitaceae</taxon>
        <taxon>Serendipita</taxon>
    </lineage>
</organism>
<feature type="compositionally biased region" description="Polar residues" evidence="1">
    <location>
        <begin position="84"/>
        <end position="95"/>
    </location>
</feature>
<gene>
    <name evidence="2" type="ORF">M408DRAFT_17533</name>
</gene>
<protein>
    <recommendedName>
        <fullName evidence="4">PH domain-containing protein</fullName>
    </recommendedName>
</protein>
<dbReference type="InterPro" id="IPR029071">
    <property type="entry name" value="Ubiquitin-like_domsf"/>
</dbReference>
<accession>A0A0C3AXH8</accession>
<feature type="region of interest" description="Disordered" evidence="1">
    <location>
        <begin position="242"/>
        <end position="274"/>
    </location>
</feature>
<sequence>MAGTCNVRLQVREDDQQLELFHDVDTLKFTGMNPARAGSWRPSRTDRPRRRSALAIAERVTGLVSLRRGSLTTQSRSRSRSRATQDSVSPQSPTGLSLNSMRSASSSTLHLPAAQFFGGGRSTRPSRDNSACTTDREDDRESTSEDFHSMEDSLEFGLLEGDPFANLSAPPSQCNSPASRMWLKALSSDVITEEPEEREDCIGKQQQPPQPLFGDTTIHQRRTEALVNFGDDSEPWIDGGEDSDGEISVDSHMPPRVPVSSPENEFDIPERRRSNSFTQRVRNIVQSRPSLPSLSILANTKIFIPAASPKVGLASRFPSEPWDDPKWSVSGTKLVNGDLNVVTTPSRGTDGSSSGGGGGWSGDRARNDGRSGGYGSRARDFSSRSTDQFGSGDGGDGDGWRPPRRGGPISRSATEENTSDDESDEDSDDVPLGQRPNALSAQKSLRNKIKDERRTRKETLKQAARSLLPGSSAPSKPTKAPVPVKLSADDLTARLLHLRANADSLPTSPTGRTAFPTLQTKSPAGFPGDSSPHLQRSPVYETFPTAHQAPSGLSSPPSRTEMVSAPAPVQPSSFAFPSRNAMPTSPPPMRRHATESRAHGYRAPSTPDTARPRFPERSMTSFDSPRGNGPSGSASGSRPSREAPRKSHDSSMHAPPPRTRADTLIQKLGSPSNYVAKVRQRANSLHQPSSSSSARAQAQASAPALPPLPQPAAAAAHPKASLDYGSGMGHQGHPETMMQQRMFIGNMQRFSVVEIGARTNAREVLADIVAKGDLSPEERPIREFEIVMEIYNSWNSETRVNYFMLKPTRLAPQLAASAIPKSSPTFGGYVEWEYKRGKWTKRWLELREHSLWISKRQGNKDAVVVCTLANFDAYTVTRVHKSPKPFIFSVKSVQNMRMFENISDYHHVFSCDATDGAQWLQHILLARSYVLHQERAVLFRALNAPPAGAVTRAPTKRGPPAPLLLFDPSKPLPQQSSQMQSPASNAVDNFNPIPGSLLSKRI</sequence>
<feature type="compositionally biased region" description="Low complexity" evidence="1">
    <location>
        <begin position="684"/>
        <end position="703"/>
    </location>
</feature>
<feature type="compositionally biased region" description="Low complexity" evidence="1">
    <location>
        <begin position="67"/>
        <end position="76"/>
    </location>
</feature>
<evidence type="ECO:0000313" key="2">
    <source>
        <dbReference type="EMBL" id="KIM24684.1"/>
    </source>
</evidence>
<feature type="compositionally biased region" description="Low complexity" evidence="1">
    <location>
        <begin position="624"/>
        <end position="638"/>
    </location>
</feature>
<dbReference type="STRING" id="933852.A0A0C3AXH8"/>
<dbReference type="Gene3D" id="2.30.29.30">
    <property type="entry name" value="Pleckstrin-homology domain (PH domain)/Phosphotyrosine-binding domain (PTB)"/>
    <property type="match status" value="1"/>
</dbReference>
<feature type="compositionally biased region" description="Low complexity" evidence="1">
    <location>
        <begin position="711"/>
        <end position="722"/>
    </location>
</feature>
<dbReference type="EMBL" id="KN824321">
    <property type="protein sequence ID" value="KIM24684.1"/>
    <property type="molecule type" value="Genomic_DNA"/>
</dbReference>
<dbReference type="PANTHER" id="PTHR38700">
    <property type="entry name" value="YALI0E22418P"/>
    <property type="match status" value="1"/>
</dbReference>
<feature type="compositionally biased region" description="Basic and acidic residues" evidence="1">
    <location>
        <begin position="639"/>
        <end position="651"/>
    </location>
</feature>
<feature type="compositionally biased region" description="Polar residues" evidence="1">
    <location>
        <begin position="504"/>
        <end position="522"/>
    </location>
</feature>
<dbReference type="InterPro" id="IPR011993">
    <property type="entry name" value="PH-like_dom_sf"/>
</dbReference>
<evidence type="ECO:0008006" key="4">
    <source>
        <dbReference type="Google" id="ProtNLM"/>
    </source>
</evidence>
<feature type="compositionally biased region" description="Basic and acidic residues" evidence="1">
    <location>
        <begin position="448"/>
        <end position="460"/>
    </location>
</feature>
<proteinExistence type="predicted"/>
<feature type="region of interest" description="Disordered" evidence="1">
    <location>
        <begin position="502"/>
        <end position="659"/>
    </location>
</feature>
<dbReference type="OrthoDB" id="43122at2759"/>
<dbReference type="SUPFAM" id="SSF50729">
    <property type="entry name" value="PH domain-like"/>
    <property type="match status" value="1"/>
</dbReference>
<feature type="compositionally biased region" description="Acidic residues" evidence="1">
    <location>
        <begin position="417"/>
        <end position="429"/>
    </location>
</feature>
<feature type="region of interest" description="Disordered" evidence="1">
    <location>
        <begin position="338"/>
        <end position="483"/>
    </location>
</feature>
<name>A0A0C3AXH8_SERVB</name>
<reference evidence="2 3" key="1">
    <citation type="submission" date="2014-04" db="EMBL/GenBank/DDBJ databases">
        <authorList>
            <consortium name="DOE Joint Genome Institute"/>
            <person name="Kuo A."/>
            <person name="Zuccaro A."/>
            <person name="Kohler A."/>
            <person name="Nagy L.G."/>
            <person name="Floudas D."/>
            <person name="Copeland A."/>
            <person name="Barry K.W."/>
            <person name="Cichocki N."/>
            <person name="Veneault-Fourrey C."/>
            <person name="LaButti K."/>
            <person name="Lindquist E.A."/>
            <person name="Lipzen A."/>
            <person name="Lundell T."/>
            <person name="Morin E."/>
            <person name="Murat C."/>
            <person name="Sun H."/>
            <person name="Tunlid A."/>
            <person name="Henrissat B."/>
            <person name="Grigoriev I.V."/>
            <person name="Hibbett D.S."/>
            <person name="Martin F."/>
            <person name="Nordberg H.P."/>
            <person name="Cantor M.N."/>
            <person name="Hua S.X."/>
        </authorList>
    </citation>
    <scope>NUCLEOTIDE SEQUENCE [LARGE SCALE GENOMIC DNA]</scope>
    <source>
        <strain evidence="2 3">MAFF 305830</strain>
    </source>
</reference>
<evidence type="ECO:0000256" key="1">
    <source>
        <dbReference type="SAM" id="MobiDB-lite"/>
    </source>
</evidence>